<gene>
    <name evidence="1" type="ORF">Glove_353g1</name>
</gene>
<dbReference type="PANTHER" id="PTHR23272">
    <property type="entry name" value="BED FINGER-RELATED"/>
    <property type="match status" value="1"/>
</dbReference>
<organism evidence="1 2">
    <name type="scientific">Diversispora epigaea</name>
    <dbReference type="NCBI Taxonomy" id="1348612"/>
    <lineage>
        <taxon>Eukaryota</taxon>
        <taxon>Fungi</taxon>
        <taxon>Fungi incertae sedis</taxon>
        <taxon>Mucoromycota</taxon>
        <taxon>Glomeromycotina</taxon>
        <taxon>Glomeromycetes</taxon>
        <taxon>Diversisporales</taxon>
        <taxon>Diversisporaceae</taxon>
        <taxon>Diversispora</taxon>
    </lineage>
</organism>
<evidence type="ECO:0000313" key="2">
    <source>
        <dbReference type="Proteomes" id="UP000266861"/>
    </source>
</evidence>
<protein>
    <submittedName>
        <fullName evidence="1">Uncharacterized protein</fullName>
    </submittedName>
</protein>
<dbReference type="EMBL" id="PQFF01000323">
    <property type="protein sequence ID" value="RHZ60424.1"/>
    <property type="molecule type" value="Genomic_DNA"/>
</dbReference>
<name>A0A397HFW5_9GLOM</name>
<keyword evidence="2" id="KW-1185">Reference proteome</keyword>
<reference evidence="1 2" key="1">
    <citation type="submission" date="2018-08" db="EMBL/GenBank/DDBJ databases">
        <title>Genome and evolution of the arbuscular mycorrhizal fungus Diversispora epigaea (formerly Glomus versiforme) and its bacterial endosymbionts.</title>
        <authorList>
            <person name="Sun X."/>
            <person name="Fei Z."/>
            <person name="Harrison M."/>
        </authorList>
    </citation>
    <scope>NUCLEOTIDE SEQUENCE [LARGE SCALE GENOMIC DNA]</scope>
    <source>
        <strain evidence="1 2">IT104</strain>
    </source>
</reference>
<dbReference type="AlphaFoldDB" id="A0A397HFW5"/>
<dbReference type="PANTHER" id="PTHR23272:SF184">
    <property type="entry name" value="OS03G0311250 PROTEIN"/>
    <property type="match status" value="1"/>
</dbReference>
<dbReference type="SUPFAM" id="SSF53098">
    <property type="entry name" value="Ribonuclease H-like"/>
    <property type="match status" value="1"/>
</dbReference>
<accession>A0A397HFW5</accession>
<comment type="caution">
    <text evidence="1">The sequence shown here is derived from an EMBL/GenBank/DDBJ whole genome shotgun (WGS) entry which is preliminary data.</text>
</comment>
<dbReference type="STRING" id="1348612.A0A397HFW5"/>
<dbReference type="OrthoDB" id="2439529at2759"/>
<evidence type="ECO:0000313" key="1">
    <source>
        <dbReference type="EMBL" id="RHZ60424.1"/>
    </source>
</evidence>
<dbReference type="InterPro" id="IPR012337">
    <property type="entry name" value="RNaseH-like_sf"/>
</dbReference>
<sequence length="384" mass="44398">MSLRTTAVQIKKKENWDTKSQMSIASAHVKRLLPYRSCKIYPKAWSEMTRSSARIPNLLSYYSYRPSTLSGNNRNFIEKFSITTSQISTVRKHPNIFSISNNILKKIKPDNGDSISNQCKTIFKPNTSTTNIAAHLHGQNNQEEVNILEPVSSNTVTHWNSTYFILKRLLELRNAIEKLSKSLIRDPDRGIRADGNILKEKILSNYNWQGLEELSNLLHPFAQASIYMSGSHYPTLSIMYLIMYRIFKHLNQIESNLTYISVIDTHKHIRELLVARWEDPKMTGWLATILDPRFKSLTIATSTMRNVVIQELHQKIMQSKLFNSNSIKTIVATSNNISLFFDDQEDLNSFSNIDTELQIYFSIPQIPKYDIGDPLYKKYNPLIW</sequence>
<proteinExistence type="predicted"/>
<dbReference type="Proteomes" id="UP000266861">
    <property type="component" value="Unassembled WGS sequence"/>
</dbReference>